<keyword evidence="3" id="KW-1185">Reference proteome</keyword>
<name>A0A835Z0I4_9STRA</name>
<dbReference type="Proteomes" id="UP000664859">
    <property type="component" value="Unassembled WGS sequence"/>
</dbReference>
<dbReference type="SUPFAM" id="SSF53254">
    <property type="entry name" value="Phosphoglycerate mutase-like"/>
    <property type="match status" value="1"/>
</dbReference>
<reference evidence="2" key="1">
    <citation type="submission" date="2021-02" db="EMBL/GenBank/DDBJ databases">
        <title>First Annotated Genome of the Yellow-green Alga Tribonema minus.</title>
        <authorList>
            <person name="Mahan K.M."/>
        </authorList>
    </citation>
    <scope>NUCLEOTIDE SEQUENCE</scope>
    <source>
        <strain evidence="2">UTEX B ZZ1240</strain>
    </source>
</reference>
<gene>
    <name evidence="2" type="ORF">JKP88DRAFT_71705</name>
</gene>
<protein>
    <submittedName>
        <fullName evidence="2">Uncharacterized protein</fullName>
    </submittedName>
</protein>
<evidence type="ECO:0000313" key="2">
    <source>
        <dbReference type="EMBL" id="KAG5179958.1"/>
    </source>
</evidence>
<sequence>MAAAAALIAVVSCCVTCAEAFTFQHGSLSHRGFDYARSRSVPQATSTEERGVAARRVVCMGAADGGITRREVLTGAAAVAVGVSLASYPEPAEASLVMSPPLRLNNRYFLMRSGQSFADAAGQIQTHPIYKLHMSNGLTELGRRQAEKAAESLSGLGAGQDNRGVIIYHDISARCLETANVLCDCMEIGRERVVPEYAFLEPRGMGLWESGNVTAILPALYRADAQDPTWRPPPNDDGTLSESVLDVLVRGRQLMSKLETQFSAEDIVLVSPDSDNLSILQAFVLGEEFFAKHSKFFFRAGEMRPLLLSEKTQTRYEPVYYAKVKAAADA</sequence>
<dbReference type="AlphaFoldDB" id="A0A835Z0I4"/>
<evidence type="ECO:0000256" key="1">
    <source>
        <dbReference type="SAM" id="SignalP"/>
    </source>
</evidence>
<feature type="signal peptide" evidence="1">
    <location>
        <begin position="1"/>
        <end position="20"/>
    </location>
</feature>
<dbReference type="Pfam" id="PF00300">
    <property type="entry name" value="His_Phos_1"/>
    <property type="match status" value="1"/>
</dbReference>
<dbReference type="InterPro" id="IPR013078">
    <property type="entry name" value="His_Pase_superF_clade-1"/>
</dbReference>
<proteinExistence type="predicted"/>
<dbReference type="PANTHER" id="PTHR47580">
    <property type="entry name" value="PHOSPHOGLYCERATE MUTASE FAMILY PROTEIN"/>
    <property type="match status" value="1"/>
</dbReference>
<dbReference type="PANTHER" id="PTHR47580:SF1">
    <property type="entry name" value="PHOSPHOGLYCERATE MUTASE FAMILY PROTEIN"/>
    <property type="match status" value="1"/>
</dbReference>
<comment type="caution">
    <text evidence="2">The sequence shown here is derived from an EMBL/GenBank/DDBJ whole genome shotgun (WGS) entry which is preliminary data.</text>
</comment>
<dbReference type="EMBL" id="JAFCMP010000434">
    <property type="protein sequence ID" value="KAG5179958.1"/>
    <property type="molecule type" value="Genomic_DNA"/>
</dbReference>
<keyword evidence="1" id="KW-0732">Signal</keyword>
<evidence type="ECO:0000313" key="3">
    <source>
        <dbReference type="Proteomes" id="UP000664859"/>
    </source>
</evidence>
<dbReference type="Gene3D" id="3.40.50.1240">
    <property type="entry name" value="Phosphoglycerate mutase-like"/>
    <property type="match status" value="1"/>
</dbReference>
<feature type="chain" id="PRO_5032603181" evidence="1">
    <location>
        <begin position="21"/>
        <end position="330"/>
    </location>
</feature>
<dbReference type="CDD" id="cd07067">
    <property type="entry name" value="HP_PGM_like"/>
    <property type="match status" value="1"/>
</dbReference>
<dbReference type="OrthoDB" id="4531at2759"/>
<organism evidence="2 3">
    <name type="scientific">Tribonema minus</name>
    <dbReference type="NCBI Taxonomy" id="303371"/>
    <lineage>
        <taxon>Eukaryota</taxon>
        <taxon>Sar</taxon>
        <taxon>Stramenopiles</taxon>
        <taxon>Ochrophyta</taxon>
        <taxon>PX clade</taxon>
        <taxon>Xanthophyceae</taxon>
        <taxon>Tribonematales</taxon>
        <taxon>Tribonemataceae</taxon>
        <taxon>Tribonema</taxon>
    </lineage>
</organism>
<dbReference type="InterPro" id="IPR029033">
    <property type="entry name" value="His_PPase_superfam"/>
</dbReference>
<accession>A0A835Z0I4</accession>